<dbReference type="Gene3D" id="3.20.20.70">
    <property type="entry name" value="Aldolase class I"/>
    <property type="match status" value="1"/>
</dbReference>
<dbReference type="InterPro" id="IPR002241">
    <property type="entry name" value="Glyco_hydro_27"/>
</dbReference>
<dbReference type="InterPro" id="IPR035373">
    <property type="entry name" value="Melibiase/NAGA_C"/>
</dbReference>
<evidence type="ECO:0000256" key="2">
    <source>
        <dbReference type="ARBA" id="ARBA00009743"/>
    </source>
</evidence>
<comment type="caution">
    <text evidence="12">The sequence shown here is derived from an EMBL/GenBank/DDBJ whole genome shotgun (WGS) entry which is preliminary data.</text>
</comment>
<dbReference type="Gene3D" id="2.60.40.1180">
    <property type="entry name" value="Golgi alpha-mannosidase II"/>
    <property type="match status" value="1"/>
</dbReference>
<evidence type="ECO:0000256" key="4">
    <source>
        <dbReference type="ARBA" id="ARBA00022801"/>
    </source>
</evidence>
<keyword evidence="9 10" id="KW-0326">Glycosidase</keyword>
<evidence type="ECO:0000256" key="3">
    <source>
        <dbReference type="ARBA" id="ARBA00011738"/>
    </source>
</evidence>
<reference evidence="12 13" key="1">
    <citation type="journal article" date="2022" name="Gigascience">
        <title>A chromosome-level genome assembly and annotation of the desert horned lizard, Phrynosoma platyrhinos, provides insight into chromosomal rearrangements among reptiles.</title>
        <authorList>
            <person name="Koochekian N."/>
            <person name="Ascanio A."/>
            <person name="Farleigh K."/>
            <person name="Card D.C."/>
            <person name="Schield D.R."/>
            <person name="Castoe T.A."/>
            <person name="Jezkova T."/>
        </authorList>
    </citation>
    <scope>NUCLEOTIDE SEQUENCE [LARGE SCALE GENOMIC DNA]</scope>
    <source>
        <strain evidence="12">NK-2021</strain>
    </source>
</reference>
<evidence type="ECO:0000256" key="1">
    <source>
        <dbReference type="ARBA" id="ARBA00004371"/>
    </source>
</evidence>
<evidence type="ECO:0000256" key="6">
    <source>
        <dbReference type="ARBA" id="ARBA00023157"/>
    </source>
</evidence>
<proteinExistence type="inferred from homology"/>
<dbReference type="EMBL" id="JAIPUX010000026">
    <property type="protein sequence ID" value="KAH0632061.1"/>
    <property type="molecule type" value="Genomic_DNA"/>
</dbReference>
<dbReference type="Pfam" id="PF16499">
    <property type="entry name" value="Melibiase_2"/>
    <property type="match status" value="1"/>
</dbReference>
<keyword evidence="13" id="KW-1185">Reference proteome</keyword>
<comment type="subcellular location">
    <subcellularLocation>
        <location evidence="1">Lysosome</location>
    </subcellularLocation>
</comment>
<dbReference type="EC" id="3.2.1.-" evidence="10"/>
<accession>A0ABQ7TS21</accession>
<comment type="subunit">
    <text evidence="3 10">Homodimer.</text>
</comment>
<dbReference type="PROSITE" id="PS00512">
    <property type="entry name" value="ALPHA_GALACTOSIDASE"/>
    <property type="match status" value="1"/>
</dbReference>
<keyword evidence="7" id="KW-0325">Glycoprotein</keyword>
<keyword evidence="8" id="KW-0458">Lysosome</keyword>
<dbReference type="InterPro" id="IPR000111">
    <property type="entry name" value="Glyco_hydro_27/36_CS"/>
</dbReference>
<dbReference type="InterPro" id="IPR013785">
    <property type="entry name" value="Aldolase_TIM"/>
</dbReference>
<evidence type="ECO:0000313" key="13">
    <source>
        <dbReference type="Proteomes" id="UP000826234"/>
    </source>
</evidence>
<dbReference type="InterPro" id="IPR013780">
    <property type="entry name" value="Glyco_hydro_b"/>
</dbReference>
<dbReference type="CDD" id="cd14792">
    <property type="entry name" value="GH27"/>
    <property type="match status" value="1"/>
</dbReference>
<evidence type="ECO:0000256" key="5">
    <source>
        <dbReference type="ARBA" id="ARBA00023098"/>
    </source>
</evidence>
<dbReference type="PRINTS" id="PR00740">
    <property type="entry name" value="GLHYDRLASE27"/>
</dbReference>
<dbReference type="Pfam" id="PF17450">
    <property type="entry name" value="Melibiase_2_C"/>
    <property type="match status" value="1"/>
</dbReference>
<dbReference type="Proteomes" id="UP000826234">
    <property type="component" value="Unassembled WGS sequence"/>
</dbReference>
<evidence type="ECO:0000313" key="12">
    <source>
        <dbReference type="EMBL" id="KAH0632061.1"/>
    </source>
</evidence>
<evidence type="ECO:0000256" key="9">
    <source>
        <dbReference type="ARBA" id="ARBA00023295"/>
    </source>
</evidence>
<dbReference type="SUPFAM" id="SSF51011">
    <property type="entry name" value="Glycosyl hydrolase domain"/>
    <property type="match status" value="1"/>
</dbReference>
<gene>
    <name evidence="12" type="ORF">JD844_020122</name>
</gene>
<comment type="similarity">
    <text evidence="2 10">Belongs to the glycosyl hydrolase 27 family.</text>
</comment>
<keyword evidence="4 10" id="KW-0378">Hydrolase</keyword>
<dbReference type="SUPFAM" id="SSF51445">
    <property type="entry name" value="(Trans)glycosidases"/>
    <property type="match status" value="1"/>
</dbReference>
<keyword evidence="5" id="KW-0443">Lipid metabolism</keyword>
<evidence type="ECO:0000256" key="8">
    <source>
        <dbReference type="ARBA" id="ARBA00023228"/>
    </source>
</evidence>
<dbReference type="PANTHER" id="PTHR11452">
    <property type="entry name" value="ALPHA-GALACTOSIDASE/ALPHA-N-ACETYLGALACTOSAMINIDASE"/>
    <property type="match status" value="1"/>
</dbReference>
<sequence>MADGGERRREEEEEAALYGTRHRIRRVRPSVLHLRGRDEGEADRREERVLTPGSGEWTMSFFPASLGLLLGLAACASALDNGLLRTPPMGWVPWERFRCNTDCTNDPENCIRWAKSMELLPSQDALLGVPEAFLCKNASCDGWKKLGYQYVNLDDCWAARKRDARGRLQADPDRFPSGIKALADYVSLKFGIYSDLGKSTCAGYAGTTLATIETDAKTFAEWGVDMLKLDGCFSDSSTKAIGYPKMSMALNKTGRRIAFSCSWPAYEGGLPPKVNYTLLGKICNMWRNYIDIEDSWNTLFRIIEWYGNNQDTLQPAAGPGRWNDPDMLIIGDFGLSQEQSKVQVALWAILAAPFFMSCNLRTISDEAKDLLQNPLLIYISQDPLGIQGRRISMSLHFEVWQRTLVNGQYALAVMNKGTDGAPRPFVTTLSLLGILDCKAGYEIYDVLEKLHLRKYQLNSVITYKVPPTGVALFFLKPLC</sequence>
<dbReference type="InterPro" id="IPR017853">
    <property type="entry name" value="GH"/>
</dbReference>
<keyword evidence="6 10" id="KW-1015">Disulfide bond</keyword>
<dbReference type="PANTHER" id="PTHR11452:SF93">
    <property type="entry name" value="ALPHA-GALACTOSIDASE"/>
    <property type="match status" value="1"/>
</dbReference>
<evidence type="ECO:0000256" key="10">
    <source>
        <dbReference type="RuleBase" id="RU361168"/>
    </source>
</evidence>
<feature type="domain" description="Alpha galactosidase A C-terminal" evidence="11">
    <location>
        <begin position="385"/>
        <end position="469"/>
    </location>
</feature>
<organism evidence="12 13">
    <name type="scientific">Phrynosoma platyrhinos</name>
    <name type="common">Desert horned lizard</name>
    <dbReference type="NCBI Taxonomy" id="52577"/>
    <lineage>
        <taxon>Eukaryota</taxon>
        <taxon>Metazoa</taxon>
        <taxon>Chordata</taxon>
        <taxon>Craniata</taxon>
        <taxon>Vertebrata</taxon>
        <taxon>Euteleostomi</taxon>
        <taxon>Lepidosauria</taxon>
        <taxon>Squamata</taxon>
        <taxon>Bifurcata</taxon>
        <taxon>Unidentata</taxon>
        <taxon>Episquamata</taxon>
        <taxon>Toxicofera</taxon>
        <taxon>Iguania</taxon>
        <taxon>Phrynosomatidae</taxon>
        <taxon>Phrynosomatinae</taxon>
        <taxon>Phrynosoma</taxon>
    </lineage>
</organism>
<evidence type="ECO:0000259" key="11">
    <source>
        <dbReference type="Pfam" id="PF17450"/>
    </source>
</evidence>
<protein>
    <recommendedName>
        <fullName evidence="10">Alpha-galactosidase</fullName>
        <ecNumber evidence="10">3.2.1.-</ecNumber>
    </recommendedName>
</protein>
<evidence type="ECO:0000256" key="7">
    <source>
        <dbReference type="ARBA" id="ARBA00023180"/>
    </source>
</evidence>
<name>A0ABQ7TS21_PHRPL</name>